<keyword evidence="9" id="KW-0326">Glycosidase</keyword>
<feature type="domain" description="Formamidopyrimidine-DNA glycosylase catalytic" evidence="10">
    <location>
        <begin position="2"/>
        <end position="131"/>
    </location>
</feature>
<evidence type="ECO:0000256" key="7">
    <source>
        <dbReference type="ARBA" id="ARBA00023239"/>
    </source>
</evidence>
<dbReference type="SMART" id="SM00898">
    <property type="entry name" value="Fapy_DNA_glyco"/>
    <property type="match status" value="1"/>
</dbReference>
<keyword evidence="8" id="KW-0511">Multifunctional enzyme</keyword>
<accession>A0ABQ4CQV9</accession>
<keyword evidence="3" id="KW-0227">DNA damage</keyword>
<dbReference type="SMART" id="SM01232">
    <property type="entry name" value="H2TH"/>
    <property type="match status" value="1"/>
</dbReference>
<sequence length="267" mass="29341">MPELPEVENARTVIARAGLHRRIVDVDDHDTWVCRPHPPGQIRAALVDRELTVAHRRGKSMWCETSEDGPVLGIHLGMSGKIVVADADGTEVDGGDYWERGRAAGDYRYARFALTFADGGRLMLVDPRRLGRIRLDPPIEELGPDATAITPEQFRAMLGRGTAPVKARLLDQHAVAGIGNLLADDILWRAKVHPGRPVDELTTDDVSALLRATRYAIRTSVRDGGVHTLGSLKLRGPDGRCPRDGSPSEHGVYGGRTTWFCPVDQRR</sequence>
<keyword evidence="7" id="KW-0456">Lyase</keyword>
<keyword evidence="12" id="KW-1185">Reference proteome</keyword>
<dbReference type="InterPro" id="IPR010979">
    <property type="entry name" value="Ribosomal_uS13-like_H2TH"/>
</dbReference>
<dbReference type="InterPro" id="IPR015886">
    <property type="entry name" value="H2TH_FPG"/>
</dbReference>
<comment type="catalytic activity">
    <reaction evidence="1">
        <text>Hydrolysis of DNA containing ring-opened 7-methylguanine residues, releasing 2,6-diamino-4-hydroxy-5-(N-methyl)formamidopyrimidine.</text>
        <dbReference type="EC" id="3.2.2.23"/>
    </reaction>
</comment>
<evidence type="ECO:0000313" key="12">
    <source>
        <dbReference type="Proteomes" id="UP000604117"/>
    </source>
</evidence>
<evidence type="ECO:0000313" key="11">
    <source>
        <dbReference type="EMBL" id="GIF73681.1"/>
    </source>
</evidence>
<dbReference type="PANTHER" id="PTHR22993:SF9">
    <property type="entry name" value="FORMAMIDOPYRIMIDINE-DNA GLYCOSYLASE"/>
    <property type="match status" value="1"/>
</dbReference>
<evidence type="ECO:0000256" key="1">
    <source>
        <dbReference type="ARBA" id="ARBA00001668"/>
    </source>
</evidence>
<comment type="caution">
    <text evidence="11">The sequence shown here is derived from an EMBL/GenBank/DDBJ whole genome shotgun (WGS) entry which is preliminary data.</text>
</comment>
<dbReference type="SUPFAM" id="SSF46946">
    <property type="entry name" value="S13-like H2TH domain"/>
    <property type="match status" value="1"/>
</dbReference>
<evidence type="ECO:0000256" key="8">
    <source>
        <dbReference type="ARBA" id="ARBA00023268"/>
    </source>
</evidence>
<dbReference type="Gene3D" id="3.20.190.10">
    <property type="entry name" value="MutM-like, N-terminal"/>
    <property type="match status" value="1"/>
</dbReference>
<dbReference type="RefSeq" id="WP_203713704.1">
    <property type="nucleotide sequence ID" value="NZ_BONE01000023.1"/>
</dbReference>
<dbReference type="PANTHER" id="PTHR22993">
    <property type="entry name" value="FORMAMIDOPYRIMIDINE-DNA GLYCOSYLASE"/>
    <property type="match status" value="1"/>
</dbReference>
<evidence type="ECO:0000256" key="9">
    <source>
        <dbReference type="ARBA" id="ARBA00023295"/>
    </source>
</evidence>
<evidence type="ECO:0000256" key="5">
    <source>
        <dbReference type="ARBA" id="ARBA00023125"/>
    </source>
</evidence>
<evidence type="ECO:0000256" key="2">
    <source>
        <dbReference type="ARBA" id="ARBA00009409"/>
    </source>
</evidence>
<comment type="similarity">
    <text evidence="2">Belongs to the FPG family.</text>
</comment>
<proteinExistence type="inferred from homology"/>
<evidence type="ECO:0000256" key="4">
    <source>
        <dbReference type="ARBA" id="ARBA00022801"/>
    </source>
</evidence>
<reference evidence="11 12" key="1">
    <citation type="submission" date="2021-01" db="EMBL/GenBank/DDBJ databases">
        <title>Whole genome shotgun sequence of Asanoa siamensis NBRC 107932.</title>
        <authorList>
            <person name="Komaki H."/>
            <person name="Tamura T."/>
        </authorList>
    </citation>
    <scope>NUCLEOTIDE SEQUENCE [LARGE SCALE GENOMIC DNA]</scope>
    <source>
        <strain evidence="11 12">NBRC 107932</strain>
    </source>
</reference>
<dbReference type="PROSITE" id="PS51068">
    <property type="entry name" value="FPG_CAT"/>
    <property type="match status" value="1"/>
</dbReference>
<keyword evidence="6" id="KW-0234">DNA repair</keyword>
<dbReference type="InterPro" id="IPR012319">
    <property type="entry name" value="FPG_cat"/>
</dbReference>
<dbReference type="EMBL" id="BONE01000023">
    <property type="protein sequence ID" value="GIF73681.1"/>
    <property type="molecule type" value="Genomic_DNA"/>
</dbReference>
<keyword evidence="5" id="KW-0238">DNA-binding</keyword>
<dbReference type="SUPFAM" id="SSF81624">
    <property type="entry name" value="N-terminal domain of MutM-like DNA repair proteins"/>
    <property type="match status" value="1"/>
</dbReference>
<gene>
    <name evidence="11" type="primary">mutM_2</name>
    <name evidence="11" type="ORF">Asi02nite_31990</name>
</gene>
<organism evidence="11 12">
    <name type="scientific">Asanoa siamensis</name>
    <dbReference type="NCBI Taxonomy" id="926357"/>
    <lineage>
        <taxon>Bacteria</taxon>
        <taxon>Bacillati</taxon>
        <taxon>Actinomycetota</taxon>
        <taxon>Actinomycetes</taxon>
        <taxon>Micromonosporales</taxon>
        <taxon>Micromonosporaceae</taxon>
        <taxon>Asanoa</taxon>
    </lineage>
</organism>
<protein>
    <submittedName>
        <fullName evidence="11">Formamidopyrimidine-DNA glycosylase</fullName>
    </submittedName>
</protein>
<evidence type="ECO:0000259" key="10">
    <source>
        <dbReference type="PROSITE" id="PS51068"/>
    </source>
</evidence>
<dbReference type="Pfam" id="PF06831">
    <property type="entry name" value="H2TH"/>
    <property type="match status" value="1"/>
</dbReference>
<name>A0ABQ4CQV9_9ACTN</name>
<dbReference type="InterPro" id="IPR035937">
    <property type="entry name" value="FPG_N"/>
</dbReference>
<keyword evidence="4" id="KW-0378">Hydrolase</keyword>
<dbReference type="Pfam" id="PF01149">
    <property type="entry name" value="Fapy_DNA_glyco"/>
    <property type="match status" value="1"/>
</dbReference>
<dbReference type="Gene3D" id="1.10.8.50">
    <property type="match status" value="1"/>
</dbReference>
<dbReference type="Proteomes" id="UP000604117">
    <property type="component" value="Unassembled WGS sequence"/>
</dbReference>
<evidence type="ECO:0000256" key="6">
    <source>
        <dbReference type="ARBA" id="ARBA00023204"/>
    </source>
</evidence>
<evidence type="ECO:0000256" key="3">
    <source>
        <dbReference type="ARBA" id="ARBA00022763"/>
    </source>
</evidence>